<keyword evidence="2" id="KW-0479">Metal-binding</keyword>
<evidence type="ECO:0000256" key="2">
    <source>
        <dbReference type="ARBA" id="ARBA00022723"/>
    </source>
</evidence>
<comment type="caution">
    <text evidence="16">The sequence shown here is derived from an EMBL/GenBank/DDBJ whole genome shotgun (WGS) entry which is preliminary data.</text>
</comment>
<dbReference type="InterPro" id="IPR009462">
    <property type="entry name" value="CHD_II_SANT-like"/>
</dbReference>
<dbReference type="PROSITE" id="PS50016">
    <property type="entry name" value="ZF_PHD_2"/>
    <property type="match status" value="1"/>
</dbReference>
<dbReference type="GO" id="GO:0140658">
    <property type="term" value="F:ATP-dependent chromatin remodeler activity"/>
    <property type="evidence" value="ECO:0007669"/>
    <property type="project" value="TreeGrafter"/>
</dbReference>
<feature type="compositionally biased region" description="Basic and acidic residues" evidence="11">
    <location>
        <begin position="1443"/>
        <end position="1458"/>
    </location>
</feature>
<dbReference type="SMART" id="SM00249">
    <property type="entry name" value="PHD"/>
    <property type="match status" value="1"/>
</dbReference>
<dbReference type="GO" id="GO:0005634">
    <property type="term" value="C:nucleus"/>
    <property type="evidence" value="ECO:0007669"/>
    <property type="project" value="UniProtKB-SubCell"/>
</dbReference>
<dbReference type="GO" id="GO:0000785">
    <property type="term" value="C:chromatin"/>
    <property type="evidence" value="ECO:0007669"/>
    <property type="project" value="TreeGrafter"/>
</dbReference>
<dbReference type="Gene3D" id="1.10.10.60">
    <property type="entry name" value="Homeodomain-like"/>
    <property type="match status" value="1"/>
</dbReference>
<feature type="compositionally biased region" description="Acidic residues" evidence="11">
    <location>
        <begin position="901"/>
        <end position="927"/>
    </location>
</feature>
<dbReference type="Pfam" id="PF00271">
    <property type="entry name" value="Helicase_C"/>
    <property type="match status" value="1"/>
</dbReference>
<evidence type="ECO:0000256" key="7">
    <source>
        <dbReference type="ARBA" id="ARBA00022833"/>
    </source>
</evidence>
<feature type="region of interest" description="Disordered" evidence="11">
    <location>
        <begin position="1341"/>
        <end position="1360"/>
    </location>
</feature>
<dbReference type="EMBL" id="VOIH02000005">
    <property type="protein sequence ID" value="KAF3446214.1"/>
    <property type="molecule type" value="Genomic_DNA"/>
</dbReference>
<dbReference type="Pfam" id="PF00628">
    <property type="entry name" value="PHD"/>
    <property type="match status" value="1"/>
</dbReference>
<dbReference type="Gene3D" id="2.40.50.40">
    <property type="match status" value="2"/>
</dbReference>
<evidence type="ECO:0000256" key="5">
    <source>
        <dbReference type="ARBA" id="ARBA00022771"/>
    </source>
</evidence>
<feature type="compositionally biased region" description="Polar residues" evidence="11">
    <location>
        <begin position="929"/>
        <end position="938"/>
    </location>
</feature>
<keyword evidence="7" id="KW-0862">Zinc</keyword>
<dbReference type="SUPFAM" id="SSF54160">
    <property type="entry name" value="Chromo domain-like"/>
    <property type="match status" value="2"/>
</dbReference>
<dbReference type="Pfam" id="PF06465">
    <property type="entry name" value="DUF1087"/>
    <property type="match status" value="1"/>
</dbReference>
<accession>A0A8K0H5X2</accession>
<feature type="compositionally biased region" description="Basic and acidic residues" evidence="11">
    <location>
        <begin position="1390"/>
        <end position="1422"/>
    </location>
</feature>
<dbReference type="InterPro" id="IPR013083">
    <property type="entry name" value="Znf_RING/FYVE/PHD"/>
</dbReference>
<dbReference type="PROSITE" id="PS51192">
    <property type="entry name" value="HELICASE_ATP_BIND_1"/>
    <property type="match status" value="1"/>
</dbReference>
<dbReference type="SMART" id="SM01146">
    <property type="entry name" value="DUF1086"/>
    <property type="match status" value="1"/>
</dbReference>
<dbReference type="InterPro" id="IPR000953">
    <property type="entry name" value="Chromo/chromo_shadow_dom"/>
</dbReference>
<dbReference type="OrthoDB" id="5857104at2759"/>
<dbReference type="PROSITE" id="PS50013">
    <property type="entry name" value="CHROMO_2"/>
    <property type="match status" value="2"/>
</dbReference>
<feature type="region of interest" description="Disordered" evidence="11">
    <location>
        <begin position="893"/>
        <end position="951"/>
    </location>
</feature>
<dbReference type="Gene3D" id="3.40.50.300">
    <property type="entry name" value="P-loop containing nucleotide triphosphate hydrolases"/>
    <property type="match status" value="1"/>
</dbReference>
<proteinExistence type="predicted"/>
<evidence type="ECO:0000313" key="17">
    <source>
        <dbReference type="Proteomes" id="UP000796880"/>
    </source>
</evidence>
<dbReference type="CDD" id="cd18659">
    <property type="entry name" value="CD2_tandem"/>
    <property type="match status" value="1"/>
</dbReference>
<feature type="region of interest" description="Disordered" evidence="11">
    <location>
        <begin position="1141"/>
        <end position="1170"/>
    </location>
</feature>
<evidence type="ECO:0000256" key="1">
    <source>
        <dbReference type="ARBA" id="ARBA00004123"/>
    </source>
</evidence>
<dbReference type="Pfam" id="PF00385">
    <property type="entry name" value="Chromo"/>
    <property type="match status" value="2"/>
</dbReference>
<evidence type="ECO:0000256" key="11">
    <source>
        <dbReference type="SAM" id="MobiDB-lite"/>
    </source>
</evidence>
<dbReference type="GO" id="GO:0042393">
    <property type="term" value="F:histone binding"/>
    <property type="evidence" value="ECO:0007669"/>
    <property type="project" value="TreeGrafter"/>
</dbReference>
<dbReference type="PROSITE" id="PS51194">
    <property type="entry name" value="HELICASE_CTER"/>
    <property type="match status" value="1"/>
</dbReference>
<dbReference type="Gene3D" id="3.30.40.10">
    <property type="entry name" value="Zinc/RING finger domain, C3HC4 (zinc finger)"/>
    <property type="match status" value="1"/>
</dbReference>
<dbReference type="InterPro" id="IPR001650">
    <property type="entry name" value="Helicase_C-like"/>
</dbReference>
<dbReference type="GO" id="GO:0003677">
    <property type="term" value="F:DNA binding"/>
    <property type="evidence" value="ECO:0007669"/>
    <property type="project" value="InterPro"/>
</dbReference>
<dbReference type="InterPro" id="IPR016197">
    <property type="entry name" value="Chromo-like_dom_sf"/>
</dbReference>
<dbReference type="SUPFAM" id="SSF52540">
    <property type="entry name" value="P-loop containing nucleoside triphosphate hydrolases"/>
    <property type="match status" value="2"/>
</dbReference>
<dbReference type="PANTHER" id="PTHR45623:SF17">
    <property type="entry name" value="CHROMODOMAIN-HELICASE-DNA-BINDING PROTEIN 3-RELATED"/>
    <property type="match status" value="1"/>
</dbReference>
<dbReference type="Proteomes" id="UP000796880">
    <property type="component" value="Unassembled WGS sequence"/>
</dbReference>
<organism evidence="16 17">
    <name type="scientific">Rhamnella rubrinervis</name>
    <dbReference type="NCBI Taxonomy" id="2594499"/>
    <lineage>
        <taxon>Eukaryota</taxon>
        <taxon>Viridiplantae</taxon>
        <taxon>Streptophyta</taxon>
        <taxon>Embryophyta</taxon>
        <taxon>Tracheophyta</taxon>
        <taxon>Spermatophyta</taxon>
        <taxon>Magnoliopsida</taxon>
        <taxon>eudicotyledons</taxon>
        <taxon>Gunneridae</taxon>
        <taxon>Pentapetalae</taxon>
        <taxon>rosids</taxon>
        <taxon>fabids</taxon>
        <taxon>Rosales</taxon>
        <taxon>Rhamnaceae</taxon>
        <taxon>rhamnoid group</taxon>
        <taxon>Rhamneae</taxon>
        <taxon>Rhamnella</taxon>
    </lineage>
</organism>
<keyword evidence="5 10" id="KW-0863">Zinc-finger</keyword>
<keyword evidence="6" id="KW-0378">Hydrolase</keyword>
<feature type="region of interest" description="Disordered" evidence="11">
    <location>
        <begin position="1367"/>
        <end position="1478"/>
    </location>
</feature>
<evidence type="ECO:0000256" key="4">
    <source>
        <dbReference type="ARBA" id="ARBA00022741"/>
    </source>
</evidence>
<keyword evidence="9" id="KW-0539">Nucleus</keyword>
<dbReference type="SMART" id="SM00298">
    <property type="entry name" value="CHROMO"/>
    <property type="match status" value="2"/>
</dbReference>
<evidence type="ECO:0000313" key="16">
    <source>
        <dbReference type="EMBL" id="KAF3446214.1"/>
    </source>
</evidence>
<dbReference type="InterPro" id="IPR009463">
    <property type="entry name" value="DUF1087"/>
</dbReference>
<reference evidence="16" key="1">
    <citation type="submission" date="2020-03" db="EMBL/GenBank/DDBJ databases">
        <title>A high-quality chromosome-level genome assembly of a woody plant with both climbing and erect habits, Rhamnella rubrinervis.</title>
        <authorList>
            <person name="Lu Z."/>
            <person name="Yang Y."/>
            <person name="Zhu X."/>
            <person name="Sun Y."/>
        </authorList>
    </citation>
    <scope>NUCLEOTIDE SEQUENCE</scope>
    <source>
        <strain evidence="16">BYM</strain>
        <tissue evidence="16">Leaf</tissue>
    </source>
</reference>
<feature type="domain" description="Chromo" evidence="12">
    <location>
        <begin position="100"/>
        <end position="182"/>
    </location>
</feature>
<dbReference type="InterPro" id="IPR001965">
    <property type="entry name" value="Znf_PHD"/>
</dbReference>
<evidence type="ECO:0008006" key="18">
    <source>
        <dbReference type="Google" id="ProtNLM"/>
    </source>
</evidence>
<dbReference type="InterPro" id="IPR019787">
    <property type="entry name" value="Znf_PHD-finger"/>
</dbReference>
<dbReference type="InterPro" id="IPR027417">
    <property type="entry name" value="P-loop_NTPase"/>
</dbReference>
<keyword evidence="8" id="KW-0067">ATP-binding</keyword>
<dbReference type="GO" id="GO:0008270">
    <property type="term" value="F:zinc ion binding"/>
    <property type="evidence" value="ECO:0007669"/>
    <property type="project" value="UniProtKB-KW"/>
</dbReference>
<dbReference type="CDD" id="cd18660">
    <property type="entry name" value="CD1_tandem"/>
    <property type="match status" value="1"/>
</dbReference>
<feature type="domain" description="Chromo" evidence="12">
    <location>
        <begin position="192"/>
        <end position="241"/>
    </location>
</feature>
<dbReference type="InterPro" id="IPR049730">
    <property type="entry name" value="SNF2/RAD54-like_C"/>
</dbReference>
<keyword evidence="3" id="KW-0677">Repeat</keyword>
<dbReference type="InterPro" id="IPR019786">
    <property type="entry name" value="Zinc_finger_PHD-type_CS"/>
</dbReference>
<evidence type="ECO:0000256" key="9">
    <source>
        <dbReference type="ARBA" id="ARBA00023242"/>
    </source>
</evidence>
<feature type="region of interest" description="Disordered" evidence="11">
    <location>
        <begin position="19"/>
        <end position="40"/>
    </location>
</feature>
<dbReference type="GO" id="GO:0005524">
    <property type="term" value="F:ATP binding"/>
    <property type="evidence" value="ECO:0007669"/>
    <property type="project" value="UniProtKB-KW"/>
</dbReference>
<dbReference type="GO" id="GO:0016887">
    <property type="term" value="F:ATP hydrolysis activity"/>
    <property type="evidence" value="ECO:0007669"/>
    <property type="project" value="TreeGrafter"/>
</dbReference>
<keyword evidence="4" id="KW-0547">Nucleotide-binding</keyword>
<name>A0A8K0H5X2_9ROSA</name>
<evidence type="ECO:0000256" key="8">
    <source>
        <dbReference type="ARBA" id="ARBA00022840"/>
    </source>
</evidence>
<dbReference type="Pfam" id="PF06461">
    <property type="entry name" value="CHDII_SANT-like"/>
    <property type="match status" value="1"/>
</dbReference>
<keyword evidence="17" id="KW-1185">Reference proteome</keyword>
<gene>
    <name evidence="16" type="ORF">FNV43_RR11393</name>
</gene>
<evidence type="ECO:0000259" key="12">
    <source>
        <dbReference type="PROSITE" id="PS50013"/>
    </source>
</evidence>
<dbReference type="Pfam" id="PF00176">
    <property type="entry name" value="SNF2-rel_dom"/>
    <property type="match status" value="1"/>
</dbReference>
<feature type="domain" description="Helicase C-terminal" evidence="15">
    <location>
        <begin position="612"/>
        <end position="773"/>
    </location>
</feature>
<dbReference type="PANTHER" id="PTHR45623">
    <property type="entry name" value="CHROMODOMAIN-HELICASE-DNA-BINDING PROTEIN 3-RELATED-RELATED"/>
    <property type="match status" value="1"/>
</dbReference>
<protein>
    <recommendedName>
        <fullName evidence="18">CHD3-type chromatin-remodeling factor PICKLE</fullName>
    </recommendedName>
</protein>
<sequence>MSSLVERLRVRSDRRPIYNLDESDDDADVVPGKPGTNQENFEKIDRSDAKENSCHACGESGNLLCCETCTYVYHPKCLLPPLKAPFPAKWRCPECVSPLNDIDKILDCEMRPTVADDSDASKLGSKQIFVKQYLVKWKGLSYLHCTWVPEKEFLKAFKSHPRLKTKVNNFHRQMATSNNSEDEFVAIRPEWTTVDRILACRGDEDEKEYLVKWKELPYDDCYWELESDISAFQPEIDRFKRIQSRSRKLSSSKQKSSIGDAAESKKKQKEFQQYEHSPQFLSGGTLHPYQLEGLNFLRFSWSKQTHVILADEMGLGKTIQSIAFLASLFEENISPHLVVAPLSTLRNWEREFATWAPQMNIVMYVGSAQARSIIREYEFYFPKNHKKIKKKKSGLLVSESKQDRIKFDVLLTSYEMINLDSASLKPIKWECMIVDEGHRLKNKDSKLFSSMKQYSSKHRVLLTGTPLQNNLDELFMLMHFLDAGKFGSLEEFQEEFKDINQEEQISRLHKMLAPHLLRRVKKDVMKELPPKKELILRVDLSSKQKEYYKAILTRNYQILTRRGGAQISLINVVMELRKLCCHPYMLEGVEPDIHDTNEAFKQLIESSGKLQLLDKMMVKLKEQGHRVLIYSQFQHMLDLLEDYCTYKKWHYERIDGKVGGAERQIRIDRFNAKNSSRFCFLLSTRAGGLGINLATADTVIIYDSDWNPHADLQAMARAHRLGQTNKVMIYRLITRGSIEERMMQMTKKKMVLEHLVVGRLKAQNINQEELDDIIRYGSKELFADENDEAGKSRQIHYDAAAIDRLLDREQAGDEEATVDDEDEDGFLKAFKVANFEYIDEVEAVAEEEPQKASVESKSTVNNLERSTYWEELLRDKYEVHKIEEFNALGKGKRSRKQMVSVEEDDLAGLEDVSSDGEDDNYEADMTDGETASSGTTSGRKPYKKKARVDSAEPLPLMEGEGRSFRVLGFNQNQRAAFVQVLMRFGVGDFDWKEFTSRLKQKTYEEIKDYGILFLSHMAEEITDSPTFSDGVPKEGLRIQDVLVRIAVLMLVRDKVKHSSENPGTPIFAEDILSRYLGLKGGKFWKEEHDLSLLRAVLKHGYGRWQAIVDDRELKIQEVICQELNLPFINLPVANQAGSQAQNGANAATTEAPRENGGGNDVASEVAQGTTDTANQPQLYQDNSILYHFRDMQRRQVEFIKKRVLLLEKGLNAEYQKEYFGDVKSNVVTVEEPENEAKVANIPNVPGPHTSETDVDMVDQLPHIETIAAEEISSAACDDDPDRLELPRLYNEMCKIVEKTTQELVVQTSVANQTSSLDLRKNRIPIETICEDINRILYAAKKNPQTSKAQPERPTSDQQSKNNIVVAPESQSSPPQVQEDNFKPAASASEVESKGESVAELKPDKEISKSMEKRGTDQVKESTEGSPCNAVPAEDPCPPQTVTKRSDNDVVVDEGKDDPPVGNNGSTEKTKQGVIVLDD</sequence>
<dbReference type="InterPro" id="IPR000330">
    <property type="entry name" value="SNF2_N"/>
</dbReference>
<comment type="subcellular location">
    <subcellularLocation>
        <location evidence="1">Nucleus</location>
    </subcellularLocation>
</comment>
<dbReference type="InterPro" id="IPR014001">
    <property type="entry name" value="Helicase_ATP-bd"/>
</dbReference>
<dbReference type="InterPro" id="IPR023780">
    <property type="entry name" value="Chromo_domain"/>
</dbReference>
<feature type="domain" description="PHD-type" evidence="13">
    <location>
        <begin position="51"/>
        <end position="98"/>
    </location>
</feature>
<feature type="region of interest" description="Disordered" evidence="11">
    <location>
        <begin position="247"/>
        <end position="269"/>
    </location>
</feature>
<evidence type="ECO:0000256" key="3">
    <source>
        <dbReference type="ARBA" id="ARBA00022737"/>
    </source>
</evidence>
<dbReference type="SMART" id="SM01147">
    <property type="entry name" value="DUF1087"/>
    <property type="match status" value="1"/>
</dbReference>
<dbReference type="GO" id="GO:0003682">
    <property type="term" value="F:chromatin binding"/>
    <property type="evidence" value="ECO:0007669"/>
    <property type="project" value="TreeGrafter"/>
</dbReference>
<feature type="domain" description="Helicase ATP-binding" evidence="14">
    <location>
        <begin position="298"/>
        <end position="484"/>
    </location>
</feature>
<feature type="compositionally biased region" description="Polar residues" evidence="11">
    <location>
        <begin position="1367"/>
        <end position="1378"/>
    </location>
</feature>
<dbReference type="CDD" id="cd15532">
    <property type="entry name" value="PHD2_CHD_II"/>
    <property type="match status" value="1"/>
</dbReference>
<dbReference type="CDD" id="cd18793">
    <property type="entry name" value="SF2_C_SNF"/>
    <property type="match status" value="1"/>
</dbReference>
<dbReference type="Gene3D" id="3.40.50.10810">
    <property type="entry name" value="Tandem AAA-ATPase domain"/>
    <property type="match status" value="1"/>
</dbReference>
<dbReference type="SMART" id="SM00490">
    <property type="entry name" value="HELICc"/>
    <property type="match status" value="1"/>
</dbReference>
<dbReference type="PROSITE" id="PS01359">
    <property type="entry name" value="ZF_PHD_1"/>
    <property type="match status" value="1"/>
</dbReference>
<dbReference type="InterPro" id="IPR038718">
    <property type="entry name" value="SNF2-like_sf"/>
</dbReference>
<evidence type="ECO:0000259" key="15">
    <source>
        <dbReference type="PROSITE" id="PS51194"/>
    </source>
</evidence>
<evidence type="ECO:0000256" key="6">
    <source>
        <dbReference type="ARBA" id="ARBA00022801"/>
    </source>
</evidence>
<evidence type="ECO:0000259" key="14">
    <source>
        <dbReference type="PROSITE" id="PS51192"/>
    </source>
</evidence>
<evidence type="ECO:0000259" key="13">
    <source>
        <dbReference type="PROSITE" id="PS50016"/>
    </source>
</evidence>
<evidence type="ECO:0000256" key="10">
    <source>
        <dbReference type="PROSITE-ProRule" id="PRU00146"/>
    </source>
</evidence>
<dbReference type="SMART" id="SM00487">
    <property type="entry name" value="DEXDc"/>
    <property type="match status" value="1"/>
</dbReference>